<name>A0ABD1KF08_9TELE</name>
<evidence type="ECO:0000313" key="18">
    <source>
        <dbReference type="EMBL" id="KAL2097576.1"/>
    </source>
</evidence>
<organism evidence="18 19">
    <name type="scientific">Coilia grayii</name>
    <name type="common">Gray's grenadier anchovy</name>
    <dbReference type="NCBI Taxonomy" id="363190"/>
    <lineage>
        <taxon>Eukaryota</taxon>
        <taxon>Metazoa</taxon>
        <taxon>Chordata</taxon>
        <taxon>Craniata</taxon>
        <taxon>Vertebrata</taxon>
        <taxon>Euteleostomi</taxon>
        <taxon>Actinopterygii</taxon>
        <taxon>Neopterygii</taxon>
        <taxon>Teleostei</taxon>
        <taxon>Clupei</taxon>
        <taxon>Clupeiformes</taxon>
        <taxon>Clupeoidei</taxon>
        <taxon>Engraulidae</taxon>
        <taxon>Coilinae</taxon>
        <taxon>Coilia</taxon>
    </lineage>
</organism>
<evidence type="ECO:0000256" key="3">
    <source>
        <dbReference type="ARBA" id="ARBA00009935"/>
    </source>
</evidence>
<comment type="catalytic activity">
    <reaction evidence="13">
        <text>uroporphyrinogen III + 4 H(+) = coproporphyrinogen III + 4 CO2</text>
        <dbReference type="Rhea" id="RHEA:19865"/>
        <dbReference type="ChEBI" id="CHEBI:15378"/>
        <dbReference type="ChEBI" id="CHEBI:16526"/>
        <dbReference type="ChEBI" id="CHEBI:57308"/>
        <dbReference type="ChEBI" id="CHEBI:57309"/>
        <dbReference type="EC" id="4.1.1.37"/>
    </reaction>
    <physiologicalReaction direction="left-to-right" evidence="13">
        <dbReference type="Rhea" id="RHEA:19866"/>
    </physiologicalReaction>
</comment>
<reference evidence="18 19" key="1">
    <citation type="submission" date="2024-09" db="EMBL/GenBank/DDBJ databases">
        <title>A chromosome-level genome assembly of Gray's grenadier anchovy, Coilia grayii.</title>
        <authorList>
            <person name="Fu Z."/>
        </authorList>
    </citation>
    <scope>NUCLEOTIDE SEQUENCE [LARGE SCALE GENOMIC DNA]</scope>
    <source>
        <strain evidence="18">G4</strain>
        <tissue evidence="18">Muscle</tissue>
    </source>
</reference>
<dbReference type="FunFam" id="3.20.20.210:FF:000004">
    <property type="entry name" value="Uroporphyrinogen decarboxylase"/>
    <property type="match status" value="1"/>
</dbReference>
<evidence type="ECO:0000256" key="12">
    <source>
        <dbReference type="ARBA" id="ARBA00047341"/>
    </source>
</evidence>
<evidence type="ECO:0000256" key="5">
    <source>
        <dbReference type="ARBA" id="ARBA00014308"/>
    </source>
</evidence>
<proteinExistence type="inferred from homology"/>
<dbReference type="NCBIfam" id="TIGR01464">
    <property type="entry name" value="hemE"/>
    <property type="match status" value="1"/>
</dbReference>
<feature type="domain" description="Uroporphyrinogen decarboxylase (URO-D)" evidence="16">
    <location>
        <begin position="97"/>
        <end position="106"/>
    </location>
</feature>
<accession>A0ABD1KF08</accession>
<keyword evidence="6" id="KW-0963">Cytoplasm</keyword>
<dbReference type="Pfam" id="PF01208">
    <property type="entry name" value="URO-D"/>
    <property type="match status" value="1"/>
</dbReference>
<evidence type="ECO:0000256" key="8">
    <source>
        <dbReference type="ARBA" id="ARBA00023133"/>
    </source>
</evidence>
<evidence type="ECO:0000313" key="19">
    <source>
        <dbReference type="Proteomes" id="UP001591681"/>
    </source>
</evidence>
<evidence type="ECO:0000256" key="10">
    <source>
        <dbReference type="ARBA" id="ARBA00023244"/>
    </source>
</evidence>
<evidence type="ECO:0000259" key="17">
    <source>
        <dbReference type="PROSITE" id="PS00907"/>
    </source>
</evidence>
<gene>
    <name evidence="18" type="ORF">ACEWY4_006783</name>
</gene>
<comment type="subcellular location">
    <subcellularLocation>
        <location evidence="1">Cytoplasm</location>
    </subcellularLocation>
</comment>
<dbReference type="PANTHER" id="PTHR21091:SF169">
    <property type="entry name" value="UROPORPHYRINOGEN DECARBOXYLASE"/>
    <property type="match status" value="1"/>
</dbReference>
<dbReference type="InterPro" id="IPR006361">
    <property type="entry name" value="Uroporphyrinogen_deCO2ase_HemE"/>
</dbReference>
<dbReference type="SUPFAM" id="SSF51726">
    <property type="entry name" value="UROD/MetE-like"/>
    <property type="match status" value="1"/>
</dbReference>
<protein>
    <recommendedName>
        <fullName evidence="5 14">Uroporphyrinogen decarboxylase</fullName>
        <ecNumber evidence="4 14">4.1.1.37</ecNumber>
    </recommendedName>
</protein>
<evidence type="ECO:0000256" key="1">
    <source>
        <dbReference type="ARBA" id="ARBA00004496"/>
    </source>
</evidence>
<dbReference type="AlphaFoldDB" id="A0ABD1KF08"/>
<feature type="domain" description="Uroporphyrinogen decarboxylase (URO-D)" evidence="17">
    <location>
        <begin position="217"/>
        <end position="233"/>
    </location>
</feature>
<comment type="pathway">
    <text evidence="2 14">Porphyrin-containing compound metabolism; protoporphyrin-IX biosynthesis; coproporphyrinogen-III from 5-aminolevulinate: step 4/4.</text>
</comment>
<evidence type="ECO:0000256" key="13">
    <source>
        <dbReference type="ARBA" id="ARBA00048411"/>
    </source>
</evidence>
<dbReference type="InterPro" id="IPR000257">
    <property type="entry name" value="Uroporphyrinogen_deCOase"/>
</dbReference>
<evidence type="ECO:0000259" key="16">
    <source>
        <dbReference type="PROSITE" id="PS00906"/>
    </source>
</evidence>
<comment type="similarity">
    <text evidence="3 15">Belongs to the uroporphyrinogen decarboxylase family.</text>
</comment>
<dbReference type="PROSITE" id="PS00906">
    <property type="entry name" value="UROD_1"/>
    <property type="match status" value="1"/>
</dbReference>
<dbReference type="PANTHER" id="PTHR21091">
    <property type="entry name" value="METHYLTETRAHYDROFOLATE:HOMOCYSTEINE METHYLTRANSFERASE RELATED"/>
    <property type="match status" value="1"/>
</dbReference>
<evidence type="ECO:0000256" key="14">
    <source>
        <dbReference type="RuleBase" id="RU000554"/>
    </source>
</evidence>
<sequence length="431" mass="48355">MQEPLKKKLNPAFLFHSRHVSCPRWPRPEKSVLPGPEEAHSNCQSCYQGCLLVTLLRGLFYSFPMTMSNHILPKDFPELKNDTFLRAARGEEIEHVPVWCMRQAGRYLPEFRESRAGKDFFETCRSPEACCELTLQPLRRFPFDAAIIFSDILVIPQALGMDVQMVPGKGPTFPEPLKEPGDLQTLRSKVDVPAELGYVFKAITITRHRLEGKVPLIGFSGAPWTLMAYMIEGGGSTTHSKAKRWLYRHPEASHQLLKQLTDVIVEYLVGQVAAGAQALQVFESHAGCLGPVEFYEFALPYLRDISKRVKKCLKASGLEEVPMIVFAKDGHYALEALSQSHYEVVGLDWTIEPQSARARTEGKVSLQGNMDPCALYAPKERISEIVKKMLEGFGTRGYIANLGHGLYPDMDPESVGAFVEAVHTHSRQLLK</sequence>
<dbReference type="EMBL" id="JBHFQA010000006">
    <property type="protein sequence ID" value="KAL2097576.1"/>
    <property type="molecule type" value="Genomic_DNA"/>
</dbReference>
<keyword evidence="8" id="KW-0350">Heme biosynthesis</keyword>
<dbReference type="EC" id="4.1.1.37" evidence="4 14"/>
<evidence type="ECO:0000256" key="9">
    <source>
        <dbReference type="ARBA" id="ARBA00023239"/>
    </source>
</evidence>
<dbReference type="CDD" id="cd00717">
    <property type="entry name" value="URO-D"/>
    <property type="match status" value="1"/>
</dbReference>
<keyword evidence="19" id="KW-1185">Reference proteome</keyword>
<keyword evidence="7 14" id="KW-0210">Decarboxylase</keyword>
<evidence type="ECO:0000256" key="7">
    <source>
        <dbReference type="ARBA" id="ARBA00022793"/>
    </source>
</evidence>
<evidence type="ECO:0000256" key="4">
    <source>
        <dbReference type="ARBA" id="ARBA00012288"/>
    </source>
</evidence>
<dbReference type="GO" id="GO:0006783">
    <property type="term" value="P:heme biosynthetic process"/>
    <property type="evidence" value="ECO:0007669"/>
    <property type="project" value="UniProtKB-KW"/>
</dbReference>
<dbReference type="PROSITE" id="PS00907">
    <property type="entry name" value="UROD_2"/>
    <property type="match status" value="1"/>
</dbReference>
<dbReference type="HAMAP" id="MF_00218">
    <property type="entry name" value="URO_D"/>
    <property type="match status" value="1"/>
</dbReference>
<comment type="catalytic activity">
    <reaction evidence="12">
        <text>uroporphyrinogen I + 4 H(+) = coproporphyrinogen I + 4 CO2</text>
        <dbReference type="Rhea" id="RHEA:31239"/>
        <dbReference type="ChEBI" id="CHEBI:15378"/>
        <dbReference type="ChEBI" id="CHEBI:16526"/>
        <dbReference type="ChEBI" id="CHEBI:62626"/>
        <dbReference type="ChEBI" id="CHEBI:62631"/>
    </reaction>
    <physiologicalReaction direction="left-to-right" evidence="12">
        <dbReference type="Rhea" id="RHEA:31240"/>
    </physiologicalReaction>
</comment>
<comment type="caution">
    <text evidence="18">The sequence shown here is derived from an EMBL/GenBank/DDBJ whole genome shotgun (WGS) entry which is preliminary data.</text>
</comment>
<evidence type="ECO:0000256" key="11">
    <source>
        <dbReference type="ARBA" id="ARBA00045708"/>
    </source>
</evidence>
<evidence type="ECO:0000256" key="6">
    <source>
        <dbReference type="ARBA" id="ARBA00022490"/>
    </source>
</evidence>
<dbReference type="GO" id="GO:0004853">
    <property type="term" value="F:uroporphyrinogen decarboxylase activity"/>
    <property type="evidence" value="ECO:0007669"/>
    <property type="project" value="UniProtKB-EC"/>
</dbReference>
<keyword evidence="10 14" id="KW-0627">Porphyrin biosynthesis</keyword>
<keyword evidence="9 14" id="KW-0456">Lyase</keyword>
<comment type="function">
    <text evidence="11">Catalyzes the sequential decarboxylation of the four acetate side chains of uroporphyrinogen to form coproporphyrinogen and participates in the fifth step in the heme biosynthetic pathway. Isomer I or isomer III of uroporphyrinogen may serve as substrate, but only coproporphyrinogen III can ultimately be converted to heme. In vitro also decarboxylates pentacarboxylate porphyrinogen I.</text>
</comment>
<evidence type="ECO:0000256" key="15">
    <source>
        <dbReference type="RuleBase" id="RU004169"/>
    </source>
</evidence>
<evidence type="ECO:0000256" key="2">
    <source>
        <dbReference type="ARBA" id="ARBA00004804"/>
    </source>
</evidence>
<dbReference type="Proteomes" id="UP001591681">
    <property type="component" value="Unassembled WGS sequence"/>
</dbReference>
<dbReference type="Gene3D" id="3.20.20.210">
    <property type="match status" value="1"/>
</dbReference>
<dbReference type="GO" id="GO:0005737">
    <property type="term" value="C:cytoplasm"/>
    <property type="evidence" value="ECO:0007669"/>
    <property type="project" value="UniProtKB-SubCell"/>
</dbReference>
<dbReference type="InterPro" id="IPR038071">
    <property type="entry name" value="UROD/MetE-like_sf"/>
</dbReference>